<comment type="caution">
    <text evidence="1">The sequence shown here is derived from an EMBL/GenBank/DDBJ whole genome shotgun (WGS) entry which is preliminary data.</text>
</comment>
<dbReference type="EMBL" id="JAOQAZ010000003">
    <property type="protein sequence ID" value="KAJ4268842.1"/>
    <property type="molecule type" value="Genomic_DNA"/>
</dbReference>
<evidence type="ECO:0000313" key="1">
    <source>
        <dbReference type="EMBL" id="KAJ4268842.1"/>
    </source>
</evidence>
<reference evidence="1" key="1">
    <citation type="submission" date="2022-09" db="EMBL/GenBank/DDBJ databases">
        <title>Fusarium specimens isolated from Avocado Roots.</title>
        <authorList>
            <person name="Stajich J."/>
            <person name="Roper C."/>
            <person name="Heimlech-Rivalta G."/>
        </authorList>
    </citation>
    <scope>NUCLEOTIDE SEQUENCE</scope>
    <source>
        <strain evidence="1">CF00136</strain>
    </source>
</reference>
<gene>
    <name evidence="1" type="ORF">NW762_002912</name>
</gene>
<organism evidence="1 2">
    <name type="scientific">Fusarium torreyae</name>
    <dbReference type="NCBI Taxonomy" id="1237075"/>
    <lineage>
        <taxon>Eukaryota</taxon>
        <taxon>Fungi</taxon>
        <taxon>Dikarya</taxon>
        <taxon>Ascomycota</taxon>
        <taxon>Pezizomycotina</taxon>
        <taxon>Sordariomycetes</taxon>
        <taxon>Hypocreomycetidae</taxon>
        <taxon>Hypocreales</taxon>
        <taxon>Nectriaceae</taxon>
        <taxon>Fusarium</taxon>
    </lineage>
</organism>
<dbReference type="Proteomes" id="UP001152049">
    <property type="component" value="Unassembled WGS sequence"/>
</dbReference>
<dbReference type="AlphaFoldDB" id="A0A9W8SAP8"/>
<keyword evidence="2" id="KW-1185">Reference proteome</keyword>
<evidence type="ECO:0000313" key="2">
    <source>
        <dbReference type="Proteomes" id="UP001152049"/>
    </source>
</evidence>
<name>A0A9W8SAP8_9HYPO</name>
<accession>A0A9W8SAP8</accession>
<protein>
    <submittedName>
        <fullName evidence="1">Uncharacterized protein</fullName>
    </submittedName>
</protein>
<proteinExistence type="predicted"/>
<sequence length="65" mass="7140">MTSGTLSTVRIAVLLRPKFLCVPDVLLDPLRCFLNSSDLVLVEDSPLDFEVMSFCVEDLPVGVVD</sequence>